<dbReference type="GO" id="GO:0016887">
    <property type="term" value="F:ATP hydrolysis activity"/>
    <property type="evidence" value="ECO:0007669"/>
    <property type="project" value="InterPro"/>
</dbReference>
<dbReference type="SUPFAM" id="SSF52540">
    <property type="entry name" value="P-loop containing nucleoside triphosphate hydrolases"/>
    <property type="match status" value="1"/>
</dbReference>
<evidence type="ECO:0000256" key="3">
    <source>
        <dbReference type="ARBA" id="ARBA00022840"/>
    </source>
</evidence>
<evidence type="ECO:0000259" key="5">
    <source>
        <dbReference type="PROSITE" id="PS50893"/>
    </source>
</evidence>
<dbReference type="AlphaFoldDB" id="A0A6G1X8X7"/>
<dbReference type="InterPro" id="IPR003439">
    <property type="entry name" value="ABC_transporter-like_ATP-bd"/>
</dbReference>
<protein>
    <submittedName>
        <fullName evidence="6">ATP-binding cassette domain-containing protein</fullName>
    </submittedName>
</protein>
<reference evidence="6 7" key="1">
    <citation type="submission" date="2019-11" db="EMBL/GenBank/DDBJ databases">
        <authorList>
            <person name="Li J."/>
        </authorList>
    </citation>
    <scope>NUCLEOTIDE SEQUENCE [LARGE SCALE GENOMIC DNA]</scope>
    <source>
        <strain evidence="6 7">J4</strain>
    </source>
</reference>
<dbReference type="CDD" id="cd03214">
    <property type="entry name" value="ABC_Iron-Siderophores_B12_Hemin"/>
    <property type="match status" value="1"/>
</dbReference>
<feature type="domain" description="ABC transporter" evidence="5">
    <location>
        <begin position="4"/>
        <end position="240"/>
    </location>
</feature>
<dbReference type="SMART" id="SM00382">
    <property type="entry name" value="AAA"/>
    <property type="match status" value="1"/>
</dbReference>
<dbReference type="InterPro" id="IPR027417">
    <property type="entry name" value="P-loop_NTPase"/>
</dbReference>
<organism evidence="6 7">
    <name type="scientific">Salinibacillus xinjiangensis</name>
    <dbReference type="NCBI Taxonomy" id="1229268"/>
    <lineage>
        <taxon>Bacteria</taxon>
        <taxon>Bacillati</taxon>
        <taxon>Bacillota</taxon>
        <taxon>Bacilli</taxon>
        <taxon>Bacillales</taxon>
        <taxon>Bacillaceae</taxon>
        <taxon>Salinibacillus</taxon>
    </lineage>
</organism>
<keyword evidence="7" id="KW-1185">Reference proteome</keyword>
<evidence type="ECO:0000313" key="7">
    <source>
        <dbReference type="Proteomes" id="UP000480185"/>
    </source>
</evidence>
<comment type="caution">
    <text evidence="6">The sequence shown here is derived from an EMBL/GenBank/DDBJ whole genome shotgun (WGS) entry which is preliminary data.</text>
</comment>
<sequence>MYMLTVETISKQYGENNVLRNISFKVNKGTTVGIIGPNGSGKSTLLKIISGILPSTSGFVNFEGTNIQQLKQKDLARKMAVLSQNGLEPMPISVYDTVMMGRYPHLKWYQRVGAHDVEKVQEVLYLTGINHLQDQLLDTLSGGERQRVAIAKAMVQEPEILLLDEPTTYLDIGHQLNVLELVNYWKEKTALTVVMVLHDLNLASQFCEQLILLNEGEIEKIGSSNEVIQQDILEKVYETIPEIVTHPINQAPQILLTGNLH</sequence>
<dbReference type="PANTHER" id="PTHR42794">
    <property type="entry name" value="HEMIN IMPORT ATP-BINDING PROTEIN HMUV"/>
    <property type="match status" value="1"/>
</dbReference>
<dbReference type="InterPro" id="IPR003593">
    <property type="entry name" value="AAA+_ATPase"/>
</dbReference>
<dbReference type="Proteomes" id="UP000480185">
    <property type="component" value="Unassembled WGS sequence"/>
</dbReference>
<dbReference type="InterPro" id="IPR017871">
    <property type="entry name" value="ABC_transporter-like_CS"/>
</dbReference>
<accession>A0A6G1X8X7</accession>
<name>A0A6G1X8X7_9BACI</name>
<keyword evidence="2" id="KW-0547">Nucleotide-binding</keyword>
<dbReference type="GO" id="GO:0005524">
    <property type="term" value="F:ATP binding"/>
    <property type="evidence" value="ECO:0007669"/>
    <property type="project" value="UniProtKB-KW"/>
</dbReference>
<dbReference type="FunFam" id="3.40.50.300:FF:000134">
    <property type="entry name" value="Iron-enterobactin ABC transporter ATP-binding protein"/>
    <property type="match status" value="1"/>
</dbReference>
<dbReference type="PROSITE" id="PS50893">
    <property type="entry name" value="ABC_TRANSPORTER_2"/>
    <property type="match status" value="1"/>
</dbReference>
<dbReference type="PROSITE" id="PS00211">
    <property type="entry name" value="ABC_TRANSPORTER_1"/>
    <property type="match status" value="1"/>
</dbReference>
<dbReference type="OrthoDB" id="9787851at2"/>
<evidence type="ECO:0000256" key="4">
    <source>
        <dbReference type="ARBA" id="ARBA00022967"/>
    </source>
</evidence>
<evidence type="ECO:0000256" key="1">
    <source>
        <dbReference type="ARBA" id="ARBA00022448"/>
    </source>
</evidence>
<gene>
    <name evidence="6" type="ORF">GH754_13235</name>
</gene>
<proteinExistence type="predicted"/>
<keyword evidence="3 6" id="KW-0067">ATP-binding</keyword>
<dbReference type="EMBL" id="WJNH01000008">
    <property type="protein sequence ID" value="MRG87258.1"/>
    <property type="molecule type" value="Genomic_DNA"/>
</dbReference>
<dbReference type="Gene3D" id="3.40.50.300">
    <property type="entry name" value="P-loop containing nucleotide triphosphate hydrolases"/>
    <property type="match status" value="1"/>
</dbReference>
<keyword evidence="4" id="KW-1278">Translocase</keyword>
<evidence type="ECO:0000313" key="6">
    <source>
        <dbReference type="EMBL" id="MRG87258.1"/>
    </source>
</evidence>
<dbReference type="PANTHER" id="PTHR42794:SF1">
    <property type="entry name" value="HEMIN IMPORT ATP-BINDING PROTEIN HMUV"/>
    <property type="match status" value="1"/>
</dbReference>
<keyword evidence="1" id="KW-0813">Transport</keyword>
<dbReference type="Pfam" id="PF00005">
    <property type="entry name" value="ABC_tran"/>
    <property type="match status" value="1"/>
</dbReference>
<evidence type="ECO:0000256" key="2">
    <source>
        <dbReference type="ARBA" id="ARBA00022741"/>
    </source>
</evidence>